<dbReference type="PANTHER" id="PTHR47326:SF1">
    <property type="entry name" value="HTH PSQ-TYPE DOMAIN-CONTAINING PROTEIN"/>
    <property type="match status" value="1"/>
</dbReference>
<protein>
    <recommendedName>
        <fullName evidence="3">Transposase Tc1-like domain-containing protein</fullName>
    </recommendedName>
</protein>
<accession>A0A151IRS0</accession>
<organism evidence="1 2">
    <name type="scientific">Trachymyrmex cornetzi</name>
    <dbReference type="NCBI Taxonomy" id="471704"/>
    <lineage>
        <taxon>Eukaryota</taxon>
        <taxon>Metazoa</taxon>
        <taxon>Ecdysozoa</taxon>
        <taxon>Arthropoda</taxon>
        <taxon>Hexapoda</taxon>
        <taxon>Insecta</taxon>
        <taxon>Pterygota</taxon>
        <taxon>Neoptera</taxon>
        <taxon>Endopterygota</taxon>
        <taxon>Hymenoptera</taxon>
        <taxon>Apocrita</taxon>
        <taxon>Aculeata</taxon>
        <taxon>Formicoidea</taxon>
        <taxon>Formicidae</taxon>
        <taxon>Myrmicinae</taxon>
        <taxon>Trachymyrmex</taxon>
    </lineage>
</organism>
<proteinExistence type="predicted"/>
<dbReference type="STRING" id="471704.A0A151IRS0"/>
<dbReference type="Proteomes" id="UP000078492">
    <property type="component" value="Unassembled WGS sequence"/>
</dbReference>
<keyword evidence="2" id="KW-1185">Reference proteome</keyword>
<name>A0A151IRS0_9HYME</name>
<reference evidence="1 2" key="1">
    <citation type="submission" date="2015-09" db="EMBL/GenBank/DDBJ databases">
        <title>Trachymyrmex cornetzi WGS genome.</title>
        <authorList>
            <person name="Nygaard S."/>
            <person name="Hu H."/>
            <person name="Boomsma J."/>
            <person name="Zhang G."/>
        </authorList>
    </citation>
    <scope>NUCLEOTIDE SEQUENCE [LARGE SCALE GENOMIC DNA]</scope>
    <source>
        <strain evidence="1">Tcor2-1</strain>
        <tissue evidence="1">Whole body</tissue>
    </source>
</reference>
<sequence>MNISVGSIHKILKENKYHPFKLTFVQHLRPTDETRHRIMWTDKSKFTNNGIINRRNQHFWSSENPHWIRVRNFEIKIGT</sequence>
<evidence type="ECO:0000313" key="1">
    <source>
        <dbReference type="EMBL" id="KYN09304.1"/>
    </source>
</evidence>
<dbReference type="EMBL" id="KQ981126">
    <property type="protein sequence ID" value="KYN09304.1"/>
    <property type="molecule type" value="Genomic_DNA"/>
</dbReference>
<dbReference type="PANTHER" id="PTHR47326">
    <property type="entry name" value="TRANSPOSABLE ELEMENT TC3 TRANSPOSASE-LIKE PROTEIN"/>
    <property type="match status" value="1"/>
</dbReference>
<gene>
    <name evidence="1" type="ORF">ALC57_18574</name>
</gene>
<evidence type="ECO:0008006" key="3">
    <source>
        <dbReference type="Google" id="ProtNLM"/>
    </source>
</evidence>
<evidence type="ECO:0000313" key="2">
    <source>
        <dbReference type="Proteomes" id="UP000078492"/>
    </source>
</evidence>
<dbReference type="AlphaFoldDB" id="A0A151IRS0"/>